<reference evidence="1 2" key="1">
    <citation type="submission" date="2023-02" db="EMBL/GenBank/DDBJ databases">
        <title>LHISI_Scaffold_Assembly.</title>
        <authorList>
            <person name="Stuart O.P."/>
            <person name="Cleave R."/>
            <person name="Magrath M.J.L."/>
            <person name="Mikheyev A.S."/>
        </authorList>
    </citation>
    <scope>NUCLEOTIDE SEQUENCE [LARGE SCALE GENOMIC DNA]</scope>
    <source>
        <strain evidence="1">Daus_M_001</strain>
        <tissue evidence="1">Leg muscle</tissue>
    </source>
</reference>
<dbReference type="Proteomes" id="UP001159363">
    <property type="component" value="Chromosome 16"/>
</dbReference>
<sequence length="130" mass="15346">MPVATVRTIPRERSRLYAAYEVQFVKAIKPGDKIKRTEFATGMMRRFEENEEFFKRIMFSGEACFHVSGTLNRHLGIQDPRFHHESKTSPRKLMCRVIGPFCSAEQTFTAAIYLDMWTWWKTMDVFSRLN</sequence>
<evidence type="ECO:0000313" key="1">
    <source>
        <dbReference type="EMBL" id="KAJ8865891.1"/>
    </source>
</evidence>
<dbReference type="PANTHER" id="PTHR47326">
    <property type="entry name" value="TRANSPOSABLE ELEMENT TC3 TRANSPOSASE-LIKE PROTEIN"/>
    <property type="match status" value="1"/>
</dbReference>
<dbReference type="EMBL" id="JARBHB010000017">
    <property type="protein sequence ID" value="KAJ8865891.1"/>
    <property type="molecule type" value="Genomic_DNA"/>
</dbReference>
<accession>A0ABQ9G4D6</accession>
<name>A0ABQ9G4D6_9NEOP</name>
<keyword evidence="2" id="KW-1185">Reference proteome</keyword>
<protein>
    <submittedName>
        <fullName evidence="1">Uncharacterized protein</fullName>
    </submittedName>
</protein>
<gene>
    <name evidence="1" type="ORF">PR048_033414</name>
</gene>
<dbReference type="PANTHER" id="PTHR47326:SF1">
    <property type="entry name" value="HTH PSQ-TYPE DOMAIN-CONTAINING PROTEIN"/>
    <property type="match status" value="1"/>
</dbReference>
<comment type="caution">
    <text evidence="1">The sequence shown here is derived from an EMBL/GenBank/DDBJ whole genome shotgun (WGS) entry which is preliminary data.</text>
</comment>
<organism evidence="1 2">
    <name type="scientific">Dryococelus australis</name>
    <dbReference type="NCBI Taxonomy" id="614101"/>
    <lineage>
        <taxon>Eukaryota</taxon>
        <taxon>Metazoa</taxon>
        <taxon>Ecdysozoa</taxon>
        <taxon>Arthropoda</taxon>
        <taxon>Hexapoda</taxon>
        <taxon>Insecta</taxon>
        <taxon>Pterygota</taxon>
        <taxon>Neoptera</taxon>
        <taxon>Polyneoptera</taxon>
        <taxon>Phasmatodea</taxon>
        <taxon>Verophasmatodea</taxon>
        <taxon>Anareolatae</taxon>
        <taxon>Phasmatidae</taxon>
        <taxon>Eurycanthinae</taxon>
        <taxon>Dryococelus</taxon>
    </lineage>
</organism>
<evidence type="ECO:0000313" key="2">
    <source>
        <dbReference type="Proteomes" id="UP001159363"/>
    </source>
</evidence>
<dbReference type="Gene3D" id="3.30.420.10">
    <property type="entry name" value="Ribonuclease H-like superfamily/Ribonuclease H"/>
    <property type="match status" value="1"/>
</dbReference>
<dbReference type="InterPro" id="IPR036397">
    <property type="entry name" value="RNaseH_sf"/>
</dbReference>
<proteinExistence type="predicted"/>